<protein>
    <submittedName>
        <fullName evidence="1">Uncharacterized protein</fullName>
    </submittedName>
</protein>
<evidence type="ECO:0000313" key="2">
    <source>
        <dbReference type="Proteomes" id="UP000323597"/>
    </source>
</evidence>
<sequence length="76" mass="8176">MRRSPPPLPLQSPQPPITTTIRMWRRRASMALPPVERALCAATCATCGATCRNCCGASLLQCLGFLLNFLVFGLAG</sequence>
<gene>
    <name evidence="1" type="ORF">E1A91_D08G067000v1</name>
</gene>
<dbReference type="AlphaFoldDB" id="A0A5D2TTV6"/>
<keyword evidence="2" id="KW-1185">Reference proteome</keyword>
<evidence type="ECO:0000313" key="1">
    <source>
        <dbReference type="EMBL" id="TYI68115.1"/>
    </source>
</evidence>
<accession>A0A5D2TTV6</accession>
<name>A0A5D2TTV6_GOSMU</name>
<reference evidence="1 2" key="1">
    <citation type="submission" date="2019-07" db="EMBL/GenBank/DDBJ databases">
        <title>WGS assembly of Gossypium mustelinum.</title>
        <authorList>
            <person name="Chen Z.J."/>
            <person name="Sreedasyam A."/>
            <person name="Ando A."/>
            <person name="Song Q."/>
            <person name="De L."/>
            <person name="Hulse-Kemp A."/>
            <person name="Ding M."/>
            <person name="Ye W."/>
            <person name="Kirkbride R."/>
            <person name="Jenkins J."/>
            <person name="Plott C."/>
            <person name="Lovell J."/>
            <person name="Lin Y.-M."/>
            <person name="Vaughn R."/>
            <person name="Liu B."/>
            <person name="Li W."/>
            <person name="Simpson S."/>
            <person name="Scheffler B."/>
            <person name="Saski C."/>
            <person name="Grover C."/>
            <person name="Hu G."/>
            <person name="Conover J."/>
            <person name="Carlson J."/>
            <person name="Shu S."/>
            <person name="Boston L."/>
            <person name="Williams M."/>
            <person name="Peterson D."/>
            <person name="Mcgee K."/>
            <person name="Jones D."/>
            <person name="Wendel J."/>
            <person name="Stelly D."/>
            <person name="Grimwood J."/>
            <person name="Schmutz J."/>
        </authorList>
    </citation>
    <scope>NUCLEOTIDE SEQUENCE [LARGE SCALE GENOMIC DNA]</scope>
    <source>
        <strain evidence="1">1408120.09</strain>
    </source>
</reference>
<organism evidence="1 2">
    <name type="scientific">Gossypium mustelinum</name>
    <name type="common">Cotton</name>
    <name type="synonym">Gossypium caicoense</name>
    <dbReference type="NCBI Taxonomy" id="34275"/>
    <lineage>
        <taxon>Eukaryota</taxon>
        <taxon>Viridiplantae</taxon>
        <taxon>Streptophyta</taxon>
        <taxon>Embryophyta</taxon>
        <taxon>Tracheophyta</taxon>
        <taxon>Spermatophyta</taxon>
        <taxon>Magnoliopsida</taxon>
        <taxon>eudicotyledons</taxon>
        <taxon>Gunneridae</taxon>
        <taxon>Pentapetalae</taxon>
        <taxon>rosids</taxon>
        <taxon>malvids</taxon>
        <taxon>Malvales</taxon>
        <taxon>Malvaceae</taxon>
        <taxon>Malvoideae</taxon>
        <taxon>Gossypium</taxon>
    </lineage>
</organism>
<dbReference type="Proteomes" id="UP000323597">
    <property type="component" value="Chromosome D08"/>
</dbReference>
<proteinExistence type="predicted"/>
<dbReference type="EMBL" id="CM017656">
    <property type="protein sequence ID" value="TYI68115.1"/>
    <property type="molecule type" value="Genomic_DNA"/>
</dbReference>